<organism evidence="1 2">
    <name type="scientific">Tatumella ptyseos ATCC 33301</name>
    <dbReference type="NCBI Taxonomy" id="1005995"/>
    <lineage>
        <taxon>Bacteria</taxon>
        <taxon>Pseudomonadati</taxon>
        <taxon>Pseudomonadota</taxon>
        <taxon>Gammaproteobacteria</taxon>
        <taxon>Enterobacterales</taxon>
        <taxon>Erwiniaceae</taxon>
        <taxon>Tatumella</taxon>
    </lineage>
</organism>
<dbReference type="AlphaFoldDB" id="A0A085JDW0"/>
<name>A0A085JDW0_9GAMM</name>
<keyword evidence="2" id="KW-1185">Reference proteome</keyword>
<comment type="caution">
    <text evidence="1">The sequence shown here is derived from an EMBL/GenBank/DDBJ whole genome shotgun (WGS) entry which is preliminary data.</text>
</comment>
<evidence type="ECO:0000313" key="1">
    <source>
        <dbReference type="EMBL" id="KFD18656.1"/>
    </source>
</evidence>
<protein>
    <submittedName>
        <fullName evidence="1">Uncharacterized protein</fullName>
    </submittedName>
</protein>
<evidence type="ECO:0000313" key="2">
    <source>
        <dbReference type="Proteomes" id="UP000028602"/>
    </source>
</evidence>
<accession>A0A085JDW0</accession>
<reference evidence="1 2" key="1">
    <citation type="submission" date="2014-05" db="EMBL/GenBank/DDBJ databases">
        <title>ATOL: Assembling a taxonomically balanced genome-scale reconstruction of the evolutionary history of the Enterobacteriaceae.</title>
        <authorList>
            <person name="Plunkett G.III."/>
            <person name="Neeno-Eckwall E.C."/>
            <person name="Glasner J.D."/>
            <person name="Perna N.T."/>
        </authorList>
    </citation>
    <scope>NUCLEOTIDE SEQUENCE [LARGE SCALE GENOMIC DNA]</scope>
    <source>
        <strain evidence="1 2">ATCC 33301</strain>
    </source>
</reference>
<dbReference type="Proteomes" id="UP000028602">
    <property type="component" value="Unassembled WGS sequence"/>
</dbReference>
<proteinExistence type="predicted"/>
<sequence length="46" mass="5424">MSASDRLDSVQIAVNVPERHKMHKIINIKINQWVTLLLYSLFMNKK</sequence>
<dbReference type="EMBL" id="JMPR01000037">
    <property type="protein sequence ID" value="KFD18656.1"/>
    <property type="molecule type" value="Genomic_DNA"/>
</dbReference>
<gene>
    <name evidence="1" type="ORF">GTPT_2417</name>
</gene>